<keyword evidence="1" id="KW-0732">Signal</keyword>
<evidence type="ECO:0000313" key="2">
    <source>
        <dbReference type="EMBL" id="NIZ47475.1"/>
    </source>
</evidence>
<evidence type="ECO:0008006" key="4">
    <source>
        <dbReference type="Google" id="ProtNLM"/>
    </source>
</evidence>
<accession>A0A968KTB1</accession>
<protein>
    <recommendedName>
        <fullName evidence="4">Tetratricopeptide repeat protein</fullName>
    </recommendedName>
</protein>
<dbReference type="AlphaFoldDB" id="A0A968KTB1"/>
<gene>
    <name evidence="2" type="ORF">HCT46_06075</name>
</gene>
<sequence>MIKQILINGLGLFVLAMALSAQDQMNNAEFGNMPQPLSFLVDTEGMDPSVIMSLAWASYERGDLGAALQYAQRVNVVMSHSSSDASYVIGLVMMHEGLHTLAERSFLQALKYAHTTEERADYSMSLAKLYFLMGEYEAMNQRLNDVIFPYYFNDDMQMHKVTLTQQWSQARIILQREGLDRVIQMYRWQGLHHVDAVELLALYAYVQDSYEQYAHAVELFLYSVVIQVGVLIERMMVYEPQYRFSSLQELLQLSQLYPEMREYVEKGNIYRTLFLLASSLYAYEQSDVSRIIWNGLRLQPGSSPWLRRANFRFFNPGQEDLHSEIDMMIATLR</sequence>
<dbReference type="InterPro" id="IPR011990">
    <property type="entry name" value="TPR-like_helical_dom_sf"/>
</dbReference>
<dbReference type="Proteomes" id="UP000752013">
    <property type="component" value="Unassembled WGS sequence"/>
</dbReference>
<reference evidence="2" key="1">
    <citation type="submission" date="2020-03" db="EMBL/GenBank/DDBJ databases">
        <title>Spirochaetal bacteria isolated from arthropods constitute a novel genus Entomospira genus novum within the order Spirochaetales.</title>
        <authorList>
            <person name="Grana-Miraglia L."/>
            <person name="Sikutova S."/>
            <person name="Fingerle V."/>
            <person name="Sing A."/>
            <person name="Castillo-Ramirez S."/>
            <person name="Margos G."/>
            <person name="Rudolf I."/>
        </authorList>
    </citation>
    <scope>NUCLEOTIDE SEQUENCE</scope>
    <source>
        <strain evidence="2">BR208</strain>
    </source>
</reference>
<feature type="chain" id="PRO_5037109498" description="Tetratricopeptide repeat protein" evidence="1">
    <location>
        <begin position="22"/>
        <end position="333"/>
    </location>
</feature>
<organism evidence="2 3">
    <name type="scientific">Entomospira nematocerorum</name>
    <dbReference type="NCBI Taxonomy" id="2719987"/>
    <lineage>
        <taxon>Bacteria</taxon>
        <taxon>Pseudomonadati</taxon>
        <taxon>Spirochaetota</taxon>
        <taxon>Spirochaetia</taxon>
        <taxon>Spirochaetales</taxon>
        <taxon>Spirochaetaceae</taxon>
        <taxon>Entomospira</taxon>
    </lineage>
</organism>
<evidence type="ECO:0000256" key="1">
    <source>
        <dbReference type="SAM" id="SignalP"/>
    </source>
</evidence>
<dbReference type="Gene3D" id="1.25.40.10">
    <property type="entry name" value="Tetratricopeptide repeat domain"/>
    <property type="match status" value="1"/>
</dbReference>
<name>A0A968KTB1_9SPIO</name>
<comment type="caution">
    <text evidence="2">The sequence shown here is derived from an EMBL/GenBank/DDBJ whole genome shotgun (WGS) entry which is preliminary data.</text>
</comment>
<dbReference type="RefSeq" id="WP_167703888.1">
    <property type="nucleotide sequence ID" value="NZ_CP118168.1"/>
</dbReference>
<evidence type="ECO:0000313" key="3">
    <source>
        <dbReference type="Proteomes" id="UP000752013"/>
    </source>
</evidence>
<feature type="signal peptide" evidence="1">
    <location>
        <begin position="1"/>
        <end position="21"/>
    </location>
</feature>
<dbReference type="SUPFAM" id="SSF48452">
    <property type="entry name" value="TPR-like"/>
    <property type="match status" value="1"/>
</dbReference>
<keyword evidence="3" id="KW-1185">Reference proteome</keyword>
<proteinExistence type="predicted"/>
<dbReference type="EMBL" id="JAATLK010000001">
    <property type="protein sequence ID" value="NIZ47475.1"/>
    <property type="molecule type" value="Genomic_DNA"/>
</dbReference>